<reference evidence="3" key="2">
    <citation type="submission" date="2011-02" db="EMBL/GenBank/DDBJ databases">
        <title>The complete genome of Fluviicola taffensis DSM 16823.</title>
        <authorList>
            <consortium name="US DOE Joint Genome Institute (JGI-PGF)"/>
            <person name="Lucas S."/>
            <person name="Copeland A."/>
            <person name="Lapidus A."/>
            <person name="Bruce D."/>
            <person name="Goodwin L."/>
            <person name="Pitluck S."/>
            <person name="Kyrpides N."/>
            <person name="Mavromatis K."/>
            <person name="Ivanova N."/>
            <person name="Mikhailova N."/>
            <person name="Pagani I."/>
            <person name="Chertkov O."/>
            <person name="Detter J.C."/>
            <person name="Han C."/>
            <person name="Tapia R."/>
            <person name="Land M."/>
            <person name="Hauser L."/>
            <person name="Markowitz V."/>
            <person name="Cheng J.-F."/>
            <person name="Hugenholtz P."/>
            <person name="Woyke T."/>
            <person name="Wu D."/>
            <person name="Tindall B."/>
            <person name="Pomrenke H.G."/>
            <person name="Brambilla E."/>
            <person name="Klenk H.-P."/>
            <person name="Eisen J.A."/>
        </authorList>
    </citation>
    <scope>NUCLEOTIDE SEQUENCE [LARGE SCALE GENOMIC DNA]</scope>
    <source>
        <strain evidence="3">DSM 16823 / RW262 / RW262</strain>
    </source>
</reference>
<evidence type="ECO:0000256" key="1">
    <source>
        <dbReference type="SAM" id="Phobius"/>
    </source>
</evidence>
<feature type="transmembrane region" description="Helical" evidence="1">
    <location>
        <begin position="85"/>
        <end position="107"/>
    </location>
</feature>
<organism evidence="2 3">
    <name type="scientific">Fluviicola taffensis (strain DSM 16823 / NCIMB 13979 / RW262)</name>
    <dbReference type="NCBI Taxonomy" id="755732"/>
    <lineage>
        <taxon>Bacteria</taxon>
        <taxon>Pseudomonadati</taxon>
        <taxon>Bacteroidota</taxon>
        <taxon>Flavobacteriia</taxon>
        <taxon>Flavobacteriales</taxon>
        <taxon>Crocinitomicaceae</taxon>
        <taxon>Fluviicola</taxon>
    </lineage>
</organism>
<dbReference type="EMBL" id="CP002542">
    <property type="protein sequence ID" value="AEA45572.1"/>
    <property type="molecule type" value="Genomic_DNA"/>
</dbReference>
<name>F2IE08_FLUTR</name>
<feature type="transmembrane region" description="Helical" evidence="1">
    <location>
        <begin position="16"/>
        <end position="34"/>
    </location>
</feature>
<dbReference type="Proteomes" id="UP000007463">
    <property type="component" value="Chromosome"/>
</dbReference>
<dbReference type="KEGG" id="fte:Fluta_3603"/>
<protein>
    <submittedName>
        <fullName evidence="2">Uncharacterized protein</fullName>
    </submittedName>
</protein>
<keyword evidence="1" id="KW-1133">Transmembrane helix</keyword>
<keyword evidence="1" id="KW-0472">Membrane</keyword>
<dbReference type="HOGENOM" id="CLU_2093231_0_0_10"/>
<dbReference type="STRING" id="755732.Fluta_3603"/>
<keyword evidence="3" id="KW-1185">Reference proteome</keyword>
<gene>
    <name evidence="2" type="ordered locus">Fluta_3603</name>
</gene>
<evidence type="ECO:0000313" key="3">
    <source>
        <dbReference type="Proteomes" id="UP000007463"/>
    </source>
</evidence>
<keyword evidence="1" id="KW-0812">Transmembrane</keyword>
<evidence type="ECO:0000313" key="2">
    <source>
        <dbReference type="EMBL" id="AEA45572.1"/>
    </source>
</evidence>
<feature type="transmembrane region" description="Helical" evidence="1">
    <location>
        <begin position="40"/>
        <end position="64"/>
    </location>
</feature>
<proteinExistence type="predicted"/>
<accession>F2IE08</accession>
<dbReference type="AlphaFoldDB" id="F2IE08"/>
<reference evidence="2 3" key="1">
    <citation type="journal article" date="2011" name="Stand. Genomic Sci.">
        <title>Complete genome sequence of the gliding freshwater bacterium Fluviicola taffensis type strain (RW262).</title>
        <authorList>
            <person name="Woyke T."/>
            <person name="Chertkov O."/>
            <person name="Lapidus A."/>
            <person name="Nolan M."/>
            <person name="Lucas S."/>
            <person name="Del Rio T.G."/>
            <person name="Tice H."/>
            <person name="Cheng J.F."/>
            <person name="Tapia R."/>
            <person name="Han C."/>
            <person name="Goodwin L."/>
            <person name="Pitluck S."/>
            <person name="Liolios K."/>
            <person name="Pagani I."/>
            <person name="Ivanova N."/>
            <person name="Huntemann M."/>
            <person name="Mavromatis K."/>
            <person name="Mikhailova N."/>
            <person name="Pati A."/>
            <person name="Chen A."/>
            <person name="Palaniappan K."/>
            <person name="Land M."/>
            <person name="Hauser L."/>
            <person name="Brambilla E.M."/>
            <person name="Rohde M."/>
            <person name="Mwirichia R."/>
            <person name="Sikorski J."/>
            <person name="Tindall B.J."/>
            <person name="Goker M."/>
            <person name="Bristow J."/>
            <person name="Eisen J.A."/>
            <person name="Markowitz V."/>
            <person name="Hugenholtz P."/>
            <person name="Klenk H.P."/>
            <person name="Kyrpides N.C."/>
        </authorList>
    </citation>
    <scope>NUCLEOTIDE SEQUENCE [LARGE SCALE GENOMIC DNA]</scope>
    <source>
        <strain evidence="3">DSM 16823 / RW262 / RW262</strain>
    </source>
</reference>
<sequence>MGNAQKSLTMRKKLRWIYLVVIALVLGISAFWLISKFNSYIIISILVGIGLGSIVTSLVPYFISMELLKQYETKPERKAFKIFGIILYIFCFPIKIWVIFAIIYEILYGNNHWNFG</sequence>